<feature type="non-terminal residue" evidence="3">
    <location>
        <position position="1"/>
    </location>
</feature>
<dbReference type="InterPro" id="IPR001173">
    <property type="entry name" value="Glyco_trans_2-like"/>
</dbReference>
<keyword evidence="3" id="KW-0808">Transferase</keyword>
<evidence type="ECO:0000259" key="2">
    <source>
        <dbReference type="Pfam" id="PF00535"/>
    </source>
</evidence>
<accession>A0A146KI24</accession>
<comment type="function">
    <text evidence="1">Dolichyl-phosphate beta-glucosyltransferase involved in the glycosylation of glycoproteins through the synthesis of dolichyl beta-D-glucosyl phosphate which serves as a sugar donor for transfer of three glucose residues to the Man-9-GlcNAc-2-PP-dolichol precursor to N-glycans.</text>
</comment>
<dbReference type="Pfam" id="PF00535">
    <property type="entry name" value="Glycos_transf_2"/>
    <property type="match status" value="1"/>
</dbReference>
<dbReference type="Gene3D" id="3.90.550.10">
    <property type="entry name" value="Spore Coat Polysaccharide Biosynthesis Protein SpsA, Chain A"/>
    <property type="match status" value="2"/>
</dbReference>
<dbReference type="EMBL" id="GDID01000303">
    <property type="protein sequence ID" value="JAP96303.1"/>
    <property type="molecule type" value="Transcribed_RNA"/>
</dbReference>
<dbReference type="InterPro" id="IPR029044">
    <property type="entry name" value="Nucleotide-diphossugar_trans"/>
</dbReference>
<dbReference type="SUPFAM" id="SSF53448">
    <property type="entry name" value="Nucleotide-diphospho-sugar transferases"/>
    <property type="match status" value="2"/>
</dbReference>
<sequence>ILSQNTVGVVIYHRGDKQNLQKSVESVISQSVQTEIVIVSDAKQTENLAGLLQNGHISHFLRNHNLQGAVKSFSIGFQKLSTDFVMYLEAGDYFHTSDSVQTLVTMAVDQEAEIVLGRHESNDMQNYGSPTSTRIMTERTAPEALLKHPNLFAKLFQRKFLTQNLTPTKPSDDQFFASALMSVSIKKFITVMDLVYIHSGVYVVNSTFDEAIQLLKLNFGESMLVQVKEHYASLKVNKAESCQKLQSQNLTDYQTIFNLKCLLNPTDLKKEAEILKIKNCTEPQISVIIVNVNKQIEKTLKSVLNQINEEMEVVMVASVQQISELKEYQSKYGVKMVVNGEYSILKQIQLGIFHSAGAHFILMNSGDVLITVEAVDTLMSHTGVDMVHFGAVDESANYITQTLELSSNIITTVSKLQQSTNFMYKRSLFKSFFSVDASNTNLGYNLVLFAAIQPTKYKSIADVLIDNKIMPEMQISDEIDAINLAIEITSDRLKDKTMQAYNPSNDFGMQRLLDFKSKYSMENRKIKDKICNEHITKKLNQLIINTLYLSEKCAGHIKKNITVVIIAEEISQHLKFKINNVIEQKAAVLLVTSSPLPAAFPKVETIKLPFDNKELLKSIETDFFVITKAENELPSIVYHMKQNYFFDTNIFSFEGKVLNLQQIQSSLSTQYGFFDEYLTLKNLQNDYKKDLGVYNAAIHTESEASKQLYLDLARLTNNEPIDKEDFQPLVQKLGKLNKDDIATICKKFQAPPTKQQFAEICQGK</sequence>
<protein>
    <submittedName>
        <fullName evidence="3">Glycosyl transferase family 2 protein</fullName>
    </submittedName>
</protein>
<dbReference type="CDD" id="cd00761">
    <property type="entry name" value="Glyco_tranf_GTA_type"/>
    <property type="match status" value="1"/>
</dbReference>
<reference evidence="3" key="1">
    <citation type="submission" date="2015-07" db="EMBL/GenBank/DDBJ databases">
        <title>Adaptation to a free-living lifestyle via gene acquisitions in the diplomonad Trepomonas sp. PC1.</title>
        <authorList>
            <person name="Xu F."/>
            <person name="Jerlstrom-Hultqvist J."/>
            <person name="Kolisko M."/>
            <person name="Simpson A.G.B."/>
            <person name="Roger A.J."/>
            <person name="Svard S.G."/>
            <person name="Andersson J.O."/>
        </authorList>
    </citation>
    <scope>NUCLEOTIDE SEQUENCE</scope>
    <source>
        <strain evidence="3">PC1</strain>
    </source>
</reference>
<feature type="domain" description="Glycosyltransferase 2-like" evidence="2">
    <location>
        <begin position="7"/>
        <end position="147"/>
    </location>
</feature>
<evidence type="ECO:0000313" key="3">
    <source>
        <dbReference type="EMBL" id="JAP96303.1"/>
    </source>
</evidence>
<proteinExistence type="predicted"/>
<dbReference type="GO" id="GO:0016740">
    <property type="term" value="F:transferase activity"/>
    <property type="evidence" value="ECO:0007669"/>
    <property type="project" value="UniProtKB-KW"/>
</dbReference>
<name>A0A146KI24_9EUKA</name>
<dbReference type="AlphaFoldDB" id="A0A146KI24"/>
<gene>
    <name evidence="3" type="ORF">TPC1_10407</name>
</gene>
<evidence type="ECO:0000256" key="1">
    <source>
        <dbReference type="ARBA" id="ARBA00003301"/>
    </source>
</evidence>
<organism evidence="3">
    <name type="scientific">Trepomonas sp. PC1</name>
    <dbReference type="NCBI Taxonomy" id="1076344"/>
    <lineage>
        <taxon>Eukaryota</taxon>
        <taxon>Metamonada</taxon>
        <taxon>Diplomonadida</taxon>
        <taxon>Hexamitidae</taxon>
        <taxon>Hexamitinae</taxon>
        <taxon>Trepomonas</taxon>
    </lineage>
</organism>